<gene>
    <name evidence="1" type="ORF">JTE90_006242</name>
</gene>
<protein>
    <submittedName>
        <fullName evidence="1">Uncharacterized protein</fullName>
    </submittedName>
</protein>
<proteinExistence type="predicted"/>
<organism evidence="1 2">
    <name type="scientific">Oedothorax gibbosus</name>
    <dbReference type="NCBI Taxonomy" id="931172"/>
    <lineage>
        <taxon>Eukaryota</taxon>
        <taxon>Metazoa</taxon>
        <taxon>Ecdysozoa</taxon>
        <taxon>Arthropoda</taxon>
        <taxon>Chelicerata</taxon>
        <taxon>Arachnida</taxon>
        <taxon>Araneae</taxon>
        <taxon>Araneomorphae</taxon>
        <taxon>Entelegynae</taxon>
        <taxon>Araneoidea</taxon>
        <taxon>Linyphiidae</taxon>
        <taxon>Erigoninae</taxon>
        <taxon>Oedothorax</taxon>
    </lineage>
</organism>
<dbReference type="AlphaFoldDB" id="A0AAV6VTZ5"/>
<dbReference type="Proteomes" id="UP000827092">
    <property type="component" value="Unassembled WGS sequence"/>
</dbReference>
<name>A0AAV6VTZ5_9ARAC</name>
<dbReference type="EMBL" id="JAFNEN010000022">
    <property type="protein sequence ID" value="KAG8200005.1"/>
    <property type="molecule type" value="Genomic_DNA"/>
</dbReference>
<sequence length="106" mass="12210">MRFISTGNSTIHLTAANKERHPISQNIPEQDDRLNLLWWKTGPRARLMVAEDTICRSATSQLKILRWEEVMWVSGMFMDSKRRAIPVKEANKGKWVRGMCLVAEGL</sequence>
<accession>A0AAV6VTZ5</accession>
<comment type="caution">
    <text evidence="1">The sequence shown here is derived from an EMBL/GenBank/DDBJ whole genome shotgun (WGS) entry which is preliminary data.</text>
</comment>
<evidence type="ECO:0000313" key="2">
    <source>
        <dbReference type="Proteomes" id="UP000827092"/>
    </source>
</evidence>
<reference evidence="1 2" key="1">
    <citation type="journal article" date="2022" name="Nat. Ecol. Evol.">
        <title>A masculinizing supergene underlies an exaggerated male reproductive morph in a spider.</title>
        <authorList>
            <person name="Hendrickx F."/>
            <person name="De Corte Z."/>
            <person name="Sonet G."/>
            <person name="Van Belleghem S.M."/>
            <person name="Kostlbacher S."/>
            <person name="Vangestel C."/>
        </authorList>
    </citation>
    <scope>NUCLEOTIDE SEQUENCE [LARGE SCALE GENOMIC DNA]</scope>
    <source>
        <strain evidence="1">W744_W776</strain>
    </source>
</reference>
<evidence type="ECO:0000313" key="1">
    <source>
        <dbReference type="EMBL" id="KAG8200005.1"/>
    </source>
</evidence>
<keyword evidence="2" id="KW-1185">Reference proteome</keyword>